<name>J2ZTH6_ACTNH</name>
<dbReference type="EMBL" id="ALJK01000029">
    <property type="protein sequence ID" value="EJN85905.1"/>
    <property type="molecule type" value="Genomic_DNA"/>
</dbReference>
<proteinExistence type="predicted"/>
<dbReference type="eggNOG" id="ENOG5032AVG">
    <property type="taxonomic scope" value="Bacteria"/>
</dbReference>
<dbReference type="PATRIC" id="fig|1115803.3.peg.379"/>
<accession>J2ZTH6</accession>
<protein>
    <submittedName>
        <fullName evidence="1">Uncharacterized protein</fullName>
    </submittedName>
</protein>
<dbReference type="AlphaFoldDB" id="J2ZTH6"/>
<reference evidence="1 2" key="1">
    <citation type="submission" date="2012-07" db="EMBL/GenBank/DDBJ databases">
        <authorList>
            <person name="Durkin A.S."/>
            <person name="McCorrison J."/>
            <person name="Torralba M."/>
            <person name="Gillis M."/>
            <person name="Methe B."/>
            <person name="Sutton G."/>
            <person name="Nelson K.E."/>
        </authorList>
    </citation>
    <scope>NUCLEOTIDE SEQUENCE [LARGE SCALE GENOMIC DNA]</scope>
    <source>
        <strain evidence="2">ATCC 12104 / DSM 43013 / CCUG 2238 / JCM 8349 / NCTC 10301 / Howell 279</strain>
    </source>
</reference>
<evidence type="ECO:0000313" key="2">
    <source>
        <dbReference type="Proteomes" id="UP000007814"/>
    </source>
</evidence>
<dbReference type="Proteomes" id="UP000007814">
    <property type="component" value="Unassembled WGS sequence"/>
</dbReference>
<gene>
    <name evidence="1" type="ORF">HMPREF1129_0445</name>
</gene>
<comment type="caution">
    <text evidence="1">The sequence shown here is derived from an EMBL/GenBank/DDBJ whole genome shotgun (WGS) entry which is preliminary data.</text>
</comment>
<sequence length="163" mass="17961">MLIDHDAGERLPRPFDPELNACRCCNSSCQMWDGSCLMVNIGSVYVLDLNGIRSTIDLQLQGLAHLERERIDHRLNRNRLVKNNHIGISIDLEPELFAVVVDQAPLLPPSEAPASLIPPFQDNSPHDGVGVTLLPQGTPKRLADSQITSDAHSVIPELITCWA</sequence>
<organism evidence="1 2">
    <name type="scientific">Actinomyces naeslundii (strain ATCC 12104 / DSM 43013 / CCUG 2238 / JCM 8349 / NCTC 10301 / Howell 279)</name>
    <dbReference type="NCBI Taxonomy" id="1115803"/>
    <lineage>
        <taxon>Bacteria</taxon>
        <taxon>Bacillati</taxon>
        <taxon>Actinomycetota</taxon>
        <taxon>Actinomycetes</taxon>
        <taxon>Actinomycetales</taxon>
        <taxon>Actinomycetaceae</taxon>
        <taxon>Actinomyces</taxon>
    </lineage>
</organism>
<evidence type="ECO:0000313" key="1">
    <source>
        <dbReference type="EMBL" id="EJN85905.1"/>
    </source>
</evidence>